<reference evidence="12" key="1">
    <citation type="submission" date="2016-10" db="EMBL/GenBank/DDBJ databases">
        <authorList>
            <person name="Varghese N."/>
            <person name="Submissions S."/>
        </authorList>
    </citation>
    <scope>NUCLEOTIDE SEQUENCE [LARGE SCALE GENOMIC DNA]</scope>
    <source>
        <strain evidence="12">DSM 11526</strain>
    </source>
</reference>
<dbReference type="GO" id="GO:0015562">
    <property type="term" value="F:efflux transmembrane transporter activity"/>
    <property type="evidence" value="ECO:0007669"/>
    <property type="project" value="TreeGrafter"/>
</dbReference>
<feature type="domain" description="YknX-like C-terminal permuted SH3-like" evidence="10">
    <location>
        <begin position="266"/>
        <end position="333"/>
    </location>
</feature>
<feature type="domain" description="CusB-like beta-barrel" evidence="9">
    <location>
        <begin position="188"/>
        <end position="260"/>
    </location>
</feature>
<dbReference type="InterPro" id="IPR058625">
    <property type="entry name" value="MdtA-like_BSH"/>
</dbReference>
<evidence type="ECO:0000259" key="10">
    <source>
        <dbReference type="Pfam" id="PF25989"/>
    </source>
</evidence>
<gene>
    <name evidence="11" type="ORF">SAMN02745729_101530</name>
</gene>
<dbReference type="EMBL" id="FNRJ01000001">
    <property type="protein sequence ID" value="SEA12658.1"/>
    <property type="molecule type" value="Genomic_DNA"/>
</dbReference>
<protein>
    <submittedName>
        <fullName evidence="11">Membrane fusion protein, multidrug efflux system</fullName>
    </submittedName>
</protein>
<dbReference type="STRING" id="1122198.SAMN02745729_101530"/>
<dbReference type="Gene3D" id="2.40.30.170">
    <property type="match status" value="1"/>
</dbReference>
<evidence type="ECO:0000256" key="2">
    <source>
        <dbReference type="ARBA" id="ARBA00022448"/>
    </source>
</evidence>
<feature type="domain" description="Multidrug resistance protein MdtA-like barrel-sandwich hybrid" evidence="8">
    <location>
        <begin position="56"/>
        <end position="177"/>
    </location>
</feature>
<dbReference type="Pfam" id="PF25917">
    <property type="entry name" value="BSH_RND"/>
    <property type="match status" value="1"/>
</dbReference>
<dbReference type="Pfam" id="PF25989">
    <property type="entry name" value="YknX_C"/>
    <property type="match status" value="1"/>
</dbReference>
<keyword evidence="4" id="KW-0105">Cadmium resistance</keyword>
<dbReference type="NCBIfam" id="TIGR01730">
    <property type="entry name" value="RND_mfp"/>
    <property type="match status" value="1"/>
</dbReference>
<accession>A0A1H3YNM4</accession>
<dbReference type="Gene3D" id="2.40.420.20">
    <property type="match status" value="1"/>
</dbReference>
<dbReference type="InterPro" id="IPR006143">
    <property type="entry name" value="RND_pump_MFP"/>
</dbReference>
<dbReference type="FunFam" id="2.40.420.20:FF:000006">
    <property type="entry name" value="RND family efflux transporter MFP subunit"/>
    <property type="match status" value="1"/>
</dbReference>
<evidence type="ECO:0000256" key="3">
    <source>
        <dbReference type="ARBA" id="ARBA00022833"/>
    </source>
</evidence>
<evidence type="ECO:0000259" key="9">
    <source>
        <dbReference type="Pfam" id="PF25954"/>
    </source>
</evidence>
<name>A0A1H3YNM4_9GAMM</name>
<dbReference type="GO" id="GO:0046686">
    <property type="term" value="P:response to cadmium ion"/>
    <property type="evidence" value="ECO:0007669"/>
    <property type="project" value="UniProtKB-KW"/>
</dbReference>
<dbReference type="Pfam" id="PF25954">
    <property type="entry name" value="Beta-barrel_RND_2"/>
    <property type="match status" value="1"/>
</dbReference>
<dbReference type="SUPFAM" id="SSF111369">
    <property type="entry name" value="HlyD-like secretion proteins"/>
    <property type="match status" value="1"/>
</dbReference>
<organism evidence="11 12">
    <name type="scientific">Marinobacterium iners DSM 11526</name>
    <dbReference type="NCBI Taxonomy" id="1122198"/>
    <lineage>
        <taxon>Bacteria</taxon>
        <taxon>Pseudomonadati</taxon>
        <taxon>Pseudomonadota</taxon>
        <taxon>Gammaproteobacteria</taxon>
        <taxon>Oceanospirillales</taxon>
        <taxon>Oceanospirillaceae</taxon>
        <taxon>Marinobacterium</taxon>
    </lineage>
</organism>
<dbReference type="InterPro" id="IPR058792">
    <property type="entry name" value="Beta-barrel_RND_2"/>
</dbReference>
<evidence type="ECO:0000256" key="4">
    <source>
        <dbReference type="ARBA" id="ARBA00043263"/>
    </source>
</evidence>
<evidence type="ECO:0000256" key="5">
    <source>
        <dbReference type="ARBA" id="ARBA00058766"/>
    </source>
</evidence>
<keyword evidence="12" id="KW-1185">Reference proteome</keyword>
<evidence type="ECO:0000259" key="8">
    <source>
        <dbReference type="Pfam" id="PF25917"/>
    </source>
</evidence>
<dbReference type="Pfam" id="PF25876">
    <property type="entry name" value="HH_MFP_RND"/>
    <property type="match status" value="1"/>
</dbReference>
<dbReference type="PANTHER" id="PTHR30469">
    <property type="entry name" value="MULTIDRUG RESISTANCE PROTEIN MDTA"/>
    <property type="match status" value="1"/>
</dbReference>
<dbReference type="Gene3D" id="2.40.50.100">
    <property type="match status" value="1"/>
</dbReference>
<evidence type="ECO:0000256" key="1">
    <source>
        <dbReference type="ARBA" id="ARBA00009477"/>
    </source>
</evidence>
<dbReference type="PANTHER" id="PTHR30469:SF11">
    <property type="entry name" value="BLL4320 PROTEIN"/>
    <property type="match status" value="1"/>
</dbReference>
<evidence type="ECO:0000313" key="11">
    <source>
        <dbReference type="EMBL" id="SEA12658.1"/>
    </source>
</evidence>
<dbReference type="InterPro" id="IPR058637">
    <property type="entry name" value="YknX-like_C"/>
</dbReference>
<keyword evidence="3" id="KW-0862">Zinc</keyword>
<proteinExistence type="inferred from homology"/>
<keyword evidence="6" id="KW-0175">Coiled coil</keyword>
<dbReference type="OrthoDB" id="9800613at2"/>
<dbReference type="Proteomes" id="UP000242469">
    <property type="component" value="Unassembled WGS sequence"/>
</dbReference>
<sequence length="353" mass="38782">MVMTALAALAWHRLAPVEQQQGREKRPQAVHVVQPEVQTVRDRIEAVGTLRSRDEVVVTSEVTGRIVAIDFTTGQQVEKGQLLVQLDDRQAQADLAVAEARLADAQRQLRRAQQLRNSNSISQAQVDELRTTVNVAEAERQAARVRAANHRIVAPFAGVVGLREFSPGAYIESGDPLTTLDASGEMELTFAVAERFVGQLQSGQPVNSVTSSWPGEVFQGELAELDTRIDPLSRTLKVRALIDNSEGRLRPGQFMSVRLTLRQREALVVPEQAVLLQGDERYLFVATDDNTAERRSVQLGSREPGKVEILSGINTEDRVVITAQDRLSSGDALQILEGTDDAIPASELIRQES</sequence>
<comment type="similarity">
    <text evidence="1">Belongs to the membrane fusion protein (MFP) (TC 8.A.1) family.</text>
</comment>
<dbReference type="AlphaFoldDB" id="A0A1H3YNM4"/>
<feature type="coiled-coil region" evidence="6">
    <location>
        <begin position="88"/>
        <end position="146"/>
    </location>
</feature>
<dbReference type="GO" id="GO:1990281">
    <property type="term" value="C:efflux pump complex"/>
    <property type="evidence" value="ECO:0007669"/>
    <property type="project" value="TreeGrafter"/>
</dbReference>
<comment type="function">
    <text evidence="5">CzcA and CzcB together would act in zinc efflux nearly as effectively as the complete czc efflux system (CzcABC). The CzcB protein is thought to funnel zinc cations to the CzcA transport protein.</text>
</comment>
<evidence type="ECO:0000313" key="12">
    <source>
        <dbReference type="Proteomes" id="UP000242469"/>
    </source>
</evidence>
<evidence type="ECO:0000259" key="7">
    <source>
        <dbReference type="Pfam" id="PF25876"/>
    </source>
</evidence>
<dbReference type="InterPro" id="IPR058624">
    <property type="entry name" value="MdtA-like_HH"/>
</dbReference>
<evidence type="ECO:0000256" key="6">
    <source>
        <dbReference type="SAM" id="Coils"/>
    </source>
</evidence>
<dbReference type="Gene3D" id="1.10.287.470">
    <property type="entry name" value="Helix hairpin bin"/>
    <property type="match status" value="1"/>
</dbReference>
<feature type="domain" description="Multidrug resistance protein MdtA-like alpha-helical hairpin" evidence="7">
    <location>
        <begin position="89"/>
        <end position="144"/>
    </location>
</feature>
<dbReference type="FunFam" id="2.40.30.170:FF:000010">
    <property type="entry name" value="Efflux RND transporter periplasmic adaptor subunit"/>
    <property type="match status" value="1"/>
</dbReference>
<keyword evidence="2" id="KW-0813">Transport</keyword>